<reference evidence="2 3" key="1">
    <citation type="journal article" date="2013" name="Genome Announc.">
        <title>Draft Genome Sequence of Cyclobacterium qasimii Strain M12-11BT, Isolated from Arctic Marine Sediment.</title>
        <authorList>
            <person name="Shivaji S."/>
            <person name="Ara S."/>
            <person name="Singh A."/>
            <person name="Kumar Pinnaka A."/>
        </authorList>
    </citation>
    <scope>NUCLEOTIDE SEQUENCE [LARGE SCALE GENOMIC DNA]</scope>
    <source>
        <strain evidence="2 3">M12-11B</strain>
    </source>
</reference>
<dbReference type="AlphaFoldDB" id="S7VCW0"/>
<gene>
    <name evidence="2" type="ORF">ADICYQ_3436</name>
</gene>
<sequence>MIEKVAEIPGNKSPKFIKKKHKKSPDKPGFQYLKRLNFYT</sequence>
<evidence type="ECO:0000256" key="1">
    <source>
        <dbReference type="SAM" id="MobiDB-lite"/>
    </source>
</evidence>
<feature type="compositionally biased region" description="Basic residues" evidence="1">
    <location>
        <begin position="15"/>
        <end position="24"/>
    </location>
</feature>
<protein>
    <submittedName>
        <fullName evidence="2">Uncharacterized protein</fullName>
    </submittedName>
</protein>
<dbReference type="Proteomes" id="UP000014974">
    <property type="component" value="Unassembled WGS sequence"/>
</dbReference>
<evidence type="ECO:0000313" key="3">
    <source>
        <dbReference type="Proteomes" id="UP000014974"/>
    </source>
</evidence>
<accession>S7VCW0</accession>
<feature type="region of interest" description="Disordered" evidence="1">
    <location>
        <begin position="1"/>
        <end position="28"/>
    </location>
</feature>
<name>S7VCW0_9BACT</name>
<comment type="caution">
    <text evidence="2">The sequence shown here is derived from an EMBL/GenBank/DDBJ whole genome shotgun (WGS) entry which is preliminary data.</text>
</comment>
<proteinExistence type="predicted"/>
<dbReference type="EMBL" id="ATNM01000123">
    <property type="protein sequence ID" value="EPR67412.1"/>
    <property type="molecule type" value="Genomic_DNA"/>
</dbReference>
<evidence type="ECO:0000313" key="2">
    <source>
        <dbReference type="EMBL" id="EPR67412.1"/>
    </source>
</evidence>
<organism evidence="2 3">
    <name type="scientific">Cyclobacterium qasimii M12-11B</name>
    <dbReference type="NCBI Taxonomy" id="641524"/>
    <lineage>
        <taxon>Bacteria</taxon>
        <taxon>Pseudomonadati</taxon>
        <taxon>Bacteroidota</taxon>
        <taxon>Cytophagia</taxon>
        <taxon>Cytophagales</taxon>
        <taxon>Cyclobacteriaceae</taxon>
        <taxon>Cyclobacterium</taxon>
    </lineage>
</organism>